<dbReference type="CDD" id="cd16027">
    <property type="entry name" value="SGSH"/>
    <property type="match status" value="1"/>
</dbReference>
<dbReference type="InterPro" id="IPR011989">
    <property type="entry name" value="ARM-like"/>
</dbReference>
<dbReference type="InterPro" id="IPR017850">
    <property type="entry name" value="Alkaline_phosphatase_core_sf"/>
</dbReference>
<reference evidence="6 7" key="1">
    <citation type="submission" date="2016-10" db="EMBL/GenBank/DDBJ databases">
        <authorList>
            <person name="de Groot N.N."/>
        </authorList>
    </citation>
    <scope>NUCLEOTIDE SEQUENCE [LARGE SCALE GENOMIC DNA]</scope>
    <source>
        <strain evidence="6 7">DSM 19886</strain>
    </source>
</reference>
<name>A0A1G9V422_9FLAO</name>
<gene>
    <name evidence="6" type="ORF">SAMN04488514_112101</name>
</gene>
<dbReference type="Pfam" id="PF13646">
    <property type="entry name" value="HEAT_2"/>
    <property type="match status" value="1"/>
</dbReference>
<protein>
    <submittedName>
        <fullName evidence="6">HEAT repeat-containing protein</fullName>
    </submittedName>
</protein>
<evidence type="ECO:0000256" key="3">
    <source>
        <dbReference type="ARBA" id="ARBA00022801"/>
    </source>
</evidence>
<feature type="domain" description="Sulfatase N-terminal" evidence="5">
    <location>
        <begin position="26"/>
        <end position="119"/>
    </location>
</feature>
<dbReference type="Pfam" id="PF00884">
    <property type="entry name" value="Sulfatase"/>
    <property type="match status" value="2"/>
</dbReference>
<dbReference type="GO" id="GO:0004065">
    <property type="term" value="F:arylsulfatase activity"/>
    <property type="evidence" value="ECO:0007669"/>
    <property type="project" value="TreeGrafter"/>
</dbReference>
<dbReference type="PROSITE" id="PS00523">
    <property type="entry name" value="SULFATASE_1"/>
    <property type="match status" value="1"/>
</dbReference>
<dbReference type="PANTHER" id="PTHR42693">
    <property type="entry name" value="ARYLSULFATASE FAMILY MEMBER"/>
    <property type="match status" value="1"/>
</dbReference>
<dbReference type="Gene3D" id="3.40.720.10">
    <property type="entry name" value="Alkaline Phosphatase, subunit A"/>
    <property type="match status" value="1"/>
</dbReference>
<feature type="domain" description="Sulfatase N-terminal" evidence="5">
    <location>
        <begin position="144"/>
        <end position="298"/>
    </location>
</feature>
<evidence type="ECO:0000256" key="1">
    <source>
        <dbReference type="ARBA" id="ARBA00008779"/>
    </source>
</evidence>
<organism evidence="6 7">
    <name type="scientific">Kriegella aquimaris</name>
    <dbReference type="NCBI Taxonomy" id="192904"/>
    <lineage>
        <taxon>Bacteria</taxon>
        <taxon>Pseudomonadati</taxon>
        <taxon>Bacteroidota</taxon>
        <taxon>Flavobacteriia</taxon>
        <taxon>Flavobacteriales</taxon>
        <taxon>Flavobacteriaceae</taxon>
        <taxon>Kriegella</taxon>
    </lineage>
</organism>
<accession>A0A1G9V422</accession>
<evidence type="ECO:0000259" key="5">
    <source>
        <dbReference type="Pfam" id="PF00884"/>
    </source>
</evidence>
<evidence type="ECO:0000256" key="2">
    <source>
        <dbReference type="ARBA" id="ARBA00022723"/>
    </source>
</evidence>
<evidence type="ECO:0000313" key="7">
    <source>
        <dbReference type="Proteomes" id="UP000199440"/>
    </source>
</evidence>
<keyword evidence="2" id="KW-0479">Metal-binding</keyword>
<dbReference type="InterPro" id="IPR050738">
    <property type="entry name" value="Sulfatase"/>
</dbReference>
<dbReference type="SUPFAM" id="SSF53649">
    <property type="entry name" value="Alkaline phosphatase-like"/>
    <property type="match status" value="1"/>
</dbReference>
<keyword evidence="3" id="KW-0378">Hydrolase</keyword>
<proteinExistence type="inferred from homology"/>
<dbReference type="Proteomes" id="UP000199440">
    <property type="component" value="Unassembled WGS sequence"/>
</dbReference>
<dbReference type="InterPro" id="IPR016024">
    <property type="entry name" value="ARM-type_fold"/>
</dbReference>
<keyword evidence="4" id="KW-0106">Calcium</keyword>
<dbReference type="EMBL" id="FNGV01000012">
    <property type="protein sequence ID" value="SDM66827.1"/>
    <property type="molecule type" value="Genomic_DNA"/>
</dbReference>
<dbReference type="STRING" id="192904.SAMN04488514_112101"/>
<comment type="similarity">
    <text evidence="1">Belongs to the sulfatase family.</text>
</comment>
<evidence type="ECO:0000313" key="6">
    <source>
        <dbReference type="EMBL" id="SDM66827.1"/>
    </source>
</evidence>
<dbReference type="InterPro" id="IPR000917">
    <property type="entry name" value="Sulfatase_N"/>
</dbReference>
<dbReference type="PANTHER" id="PTHR42693:SF53">
    <property type="entry name" value="ENDO-4-O-SULFATASE"/>
    <property type="match status" value="1"/>
</dbReference>
<dbReference type="InterPro" id="IPR024607">
    <property type="entry name" value="Sulfatase_CS"/>
</dbReference>
<dbReference type="RefSeq" id="WP_218129604.1">
    <property type="nucleotide sequence ID" value="NZ_FNGV01000012.1"/>
</dbReference>
<dbReference type="SUPFAM" id="SSF48371">
    <property type="entry name" value="ARM repeat"/>
    <property type="match status" value="1"/>
</dbReference>
<evidence type="ECO:0000256" key="4">
    <source>
        <dbReference type="ARBA" id="ARBA00022837"/>
    </source>
</evidence>
<dbReference type="AlphaFoldDB" id="A0A1G9V422"/>
<keyword evidence="7" id="KW-1185">Reference proteome</keyword>
<dbReference type="GO" id="GO:0046872">
    <property type="term" value="F:metal ion binding"/>
    <property type="evidence" value="ECO:0007669"/>
    <property type="project" value="UniProtKB-KW"/>
</dbReference>
<sequence length="619" mass="71736">MKTEYNILFVIFMVCWYSSAQEMARPNILWISAEDISPAFGCYGDKYATTPYIDELAKNGLVFTNAFSTAPICSPSRSALITGLYATSAGTQNLRSEINIPDYLKTIPEILREEGYYCTNNSKTDYNFDPKGRWNENGKEAHWKNRPRQTPFFSVYNFGETHEGNGNSTDDTFTKEVVKKHNPQEAQLPVYFPKTEEFKKIWARYYDLITVFDKRVGSLVAELKASEEFENTIIFVFSDHGFGLPRYKRWLYSTGLHVPLVMHIPERYRDQFRIENGTNNQMVSFIDFAPTVLELAGIDATRYMQGQSVFSPDNRTDHLLGARSRADDVYDISRSIRTKDFMYIRNYMPHLPYIQNSLIFSDKKNSFAELLRLKSLGKLNPEAEEFWNPKATEELYYLKNDLEEVINIANNPKYQDVLKNMREKLHTKILESKDIGFLHESEYMERSKNITPYDYAQSKNYRLNEIYEAAELVGRKEVSNAILYAKARDNDSGVRFWAIVALRQRLSNNKELKQILLNALDDSSPAVALIAAETLCAINMENRALPVIEKYLKDERPTVVLQAAMTARLIERKASPLVNVVEHEFEKYKGDVWGRYKNWYYPMFIGFAFDQILMNCSVE</sequence>
<dbReference type="Gene3D" id="1.25.10.10">
    <property type="entry name" value="Leucine-rich Repeat Variant"/>
    <property type="match status" value="1"/>
</dbReference>